<evidence type="ECO:0000256" key="1">
    <source>
        <dbReference type="ARBA" id="ARBA00001974"/>
    </source>
</evidence>
<keyword evidence="2" id="KW-0285">Flavoprotein</keyword>
<keyword evidence="4" id="KW-0560">Oxidoreductase</keyword>
<dbReference type="Pfam" id="PF00175">
    <property type="entry name" value="NAD_binding_1"/>
    <property type="match status" value="1"/>
</dbReference>
<name>A0A8J5WFQ2_ZIZPA</name>
<evidence type="ECO:0000256" key="2">
    <source>
        <dbReference type="ARBA" id="ARBA00022630"/>
    </source>
</evidence>
<dbReference type="GO" id="GO:0042128">
    <property type="term" value="P:nitrate assimilation"/>
    <property type="evidence" value="ECO:0007669"/>
    <property type="project" value="TreeGrafter"/>
</dbReference>
<dbReference type="AlphaFoldDB" id="A0A8J5WFQ2"/>
<keyword evidence="8" id="KW-1185">Reference proteome</keyword>
<proteinExistence type="predicted"/>
<evidence type="ECO:0000259" key="6">
    <source>
        <dbReference type="Pfam" id="PF00175"/>
    </source>
</evidence>
<dbReference type="GO" id="GO:0009703">
    <property type="term" value="F:nitrate reductase (NADH) activity"/>
    <property type="evidence" value="ECO:0007669"/>
    <property type="project" value="TreeGrafter"/>
</dbReference>
<comment type="cofactor">
    <cofactor evidence="1">
        <name>FAD</name>
        <dbReference type="ChEBI" id="CHEBI:57692"/>
    </cofactor>
</comment>
<dbReference type="GO" id="GO:0006809">
    <property type="term" value="P:nitric oxide biosynthetic process"/>
    <property type="evidence" value="ECO:0007669"/>
    <property type="project" value="TreeGrafter"/>
</dbReference>
<evidence type="ECO:0000313" key="7">
    <source>
        <dbReference type="EMBL" id="KAG8087429.1"/>
    </source>
</evidence>
<evidence type="ECO:0000256" key="5">
    <source>
        <dbReference type="SAM" id="MobiDB-lite"/>
    </source>
</evidence>
<dbReference type="InterPro" id="IPR001834">
    <property type="entry name" value="CBR-like"/>
</dbReference>
<dbReference type="Proteomes" id="UP000729402">
    <property type="component" value="Unassembled WGS sequence"/>
</dbReference>
<sequence length="87" mass="10120">MDIDDRSLGPLGHVDYTGRGNFTINDKPRHARLRERYQVIQTEDKTEMHLVYANRTEDDILLGDELDRWAAEYPDRPAQRCGTSSTR</sequence>
<dbReference type="PANTHER" id="PTHR19370:SF185">
    <property type="entry name" value="NADH-CYTOCHROME B5 REDUCTASE"/>
    <property type="match status" value="1"/>
</dbReference>
<dbReference type="EMBL" id="JAAALK010000082">
    <property type="protein sequence ID" value="KAG8087429.1"/>
    <property type="molecule type" value="Genomic_DNA"/>
</dbReference>
<dbReference type="OrthoDB" id="432685at2759"/>
<feature type="region of interest" description="Disordered" evidence="5">
    <location>
        <begin position="1"/>
        <end position="27"/>
    </location>
</feature>
<dbReference type="PANTHER" id="PTHR19370">
    <property type="entry name" value="NADH-CYTOCHROME B5 REDUCTASE"/>
    <property type="match status" value="1"/>
</dbReference>
<comment type="caution">
    <text evidence="7">The sequence shown here is derived from an EMBL/GenBank/DDBJ whole genome shotgun (WGS) entry which is preliminary data.</text>
</comment>
<dbReference type="InterPro" id="IPR001433">
    <property type="entry name" value="OxRdtase_FAD/NAD-bd"/>
</dbReference>
<evidence type="ECO:0000313" key="8">
    <source>
        <dbReference type="Proteomes" id="UP000729402"/>
    </source>
</evidence>
<reference evidence="7" key="2">
    <citation type="submission" date="2021-02" db="EMBL/GenBank/DDBJ databases">
        <authorList>
            <person name="Kimball J.A."/>
            <person name="Haas M.W."/>
            <person name="Macchietto M."/>
            <person name="Kono T."/>
            <person name="Duquette J."/>
            <person name="Shao M."/>
        </authorList>
    </citation>
    <scope>NUCLEOTIDE SEQUENCE</scope>
    <source>
        <tissue evidence="7">Fresh leaf tissue</tissue>
    </source>
</reference>
<feature type="domain" description="Oxidoreductase FAD/NAD(P)-binding" evidence="6">
    <location>
        <begin position="38"/>
        <end position="76"/>
    </location>
</feature>
<reference evidence="7" key="1">
    <citation type="journal article" date="2021" name="bioRxiv">
        <title>Whole Genome Assembly and Annotation of Northern Wild Rice, Zizania palustris L., Supports a Whole Genome Duplication in the Zizania Genus.</title>
        <authorList>
            <person name="Haas M."/>
            <person name="Kono T."/>
            <person name="Macchietto M."/>
            <person name="Millas R."/>
            <person name="McGilp L."/>
            <person name="Shao M."/>
            <person name="Duquette J."/>
            <person name="Hirsch C.N."/>
            <person name="Kimball J."/>
        </authorList>
    </citation>
    <scope>NUCLEOTIDE SEQUENCE</scope>
    <source>
        <tissue evidence="7">Fresh leaf tissue</tissue>
    </source>
</reference>
<gene>
    <name evidence="7" type="ORF">GUJ93_ZPchr0010g10405</name>
</gene>
<accession>A0A8J5WFQ2</accession>
<organism evidence="7 8">
    <name type="scientific">Zizania palustris</name>
    <name type="common">Northern wild rice</name>
    <dbReference type="NCBI Taxonomy" id="103762"/>
    <lineage>
        <taxon>Eukaryota</taxon>
        <taxon>Viridiplantae</taxon>
        <taxon>Streptophyta</taxon>
        <taxon>Embryophyta</taxon>
        <taxon>Tracheophyta</taxon>
        <taxon>Spermatophyta</taxon>
        <taxon>Magnoliopsida</taxon>
        <taxon>Liliopsida</taxon>
        <taxon>Poales</taxon>
        <taxon>Poaceae</taxon>
        <taxon>BOP clade</taxon>
        <taxon>Oryzoideae</taxon>
        <taxon>Oryzeae</taxon>
        <taxon>Zizaniinae</taxon>
        <taxon>Zizania</taxon>
    </lineage>
</organism>
<protein>
    <recommendedName>
        <fullName evidence="6">Oxidoreductase FAD/NAD(P)-binding domain-containing protein</fullName>
    </recommendedName>
</protein>
<evidence type="ECO:0000256" key="4">
    <source>
        <dbReference type="ARBA" id="ARBA00023002"/>
    </source>
</evidence>
<evidence type="ECO:0000256" key="3">
    <source>
        <dbReference type="ARBA" id="ARBA00022827"/>
    </source>
</evidence>
<keyword evidence="3" id="KW-0274">FAD</keyword>
<dbReference type="GO" id="GO:0071949">
    <property type="term" value="F:FAD binding"/>
    <property type="evidence" value="ECO:0007669"/>
    <property type="project" value="TreeGrafter"/>
</dbReference>